<dbReference type="SUPFAM" id="SSF88659">
    <property type="entry name" value="Sigma3 and sigma4 domains of RNA polymerase sigma factors"/>
    <property type="match status" value="1"/>
</dbReference>
<dbReference type="Pfam" id="PF04542">
    <property type="entry name" value="Sigma70_r2"/>
    <property type="match status" value="1"/>
</dbReference>
<evidence type="ECO:0000259" key="7">
    <source>
        <dbReference type="Pfam" id="PF08281"/>
    </source>
</evidence>
<protein>
    <submittedName>
        <fullName evidence="8">RNA polymerase sigma-70 factor, ECF subfamily</fullName>
    </submittedName>
</protein>
<dbReference type="Pfam" id="PF08281">
    <property type="entry name" value="Sigma70_r4_2"/>
    <property type="match status" value="1"/>
</dbReference>
<dbReference type="InterPro" id="IPR013249">
    <property type="entry name" value="RNA_pol_sigma70_r4_t2"/>
</dbReference>
<keyword evidence="9" id="KW-1185">Reference proteome</keyword>
<dbReference type="InterPro" id="IPR014284">
    <property type="entry name" value="RNA_pol_sigma-70_dom"/>
</dbReference>
<name>A0A1G7EUK8_9BACT</name>
<gene>
    <name evidence="8" type="ORF">SAMN04487996_106172</name>
</gene>
<dbReference type="STRING" id="659014.SAMN04487996_106172"/>
<evidence type="ECO:0000259" key="6">
    <source>
        <dbReference type="Pfam" id="PF04542"/>
    </source>
</evidence>
<dbReference type="InterPro" id="IPR039425">
    <property type="entry name" value="RNA_pol_sigma-70-like"/>
</dbReference>
<dbReference type="EMBL" id="FNAN01000006">
    <property type="protein sequence ID" value="SDE67309.1"/>
    <property type="molecule type" value="Genomic_DNA"/>
</dbReference>
<accession>A0A1G7EUK8</accession>
<comment type="similarity">
    <text evidence="1">Belongs to the sigma-70 factor family. ECF subfamily.</text>
</comment>
<dbReference type="InterPro" id="IPR013325">
    <property type="entry name" value="RNA_pol_sigma_r2"/>
</dbReference>
<dbReference type="GO" id="GO:0016987">
    <property type="term" value="F:sigma factor activity"/>
    <property type="evidence" value="ECO:0007669"/>
    <property type="project" value="UniProtKB-KW"/>
</dbReference>
<dbReference type="AlphaFoldDB" id="A0A1G7EUK8"/>
<organism evidence="8 9">
    <name type="scientific">Dyadobacter soli</name>
    <dbReference type="NCBI Taxonomy" id="659014"/>
    <lineage>
        <taxon>Bacteria</taxon>
        <taxon>Pseudomonadati</taxon>
        <taxon>Bacteroidota</taxon>
        <taxon>Cytophagia</taxon>
        <taxon>Cytophagales</taxon>
        <taxon>Spirosomataceae</taxon>
        <taxon>Dyadobacter</taxon>
    </lineage>
</organism>
<evidence type="ECO:0000256" key="2">
    <source>
        <dbReference type="ARBA" id="ARBA00023015"/>
    </source>
</evidence>
<dbReference type="SUPFAM" id="SSF88946">
    <property type="entry name" value="Sigma2 domain of RNA polymerase sigma factors"/>
    <property type="match status" value="1"/>
</dbReference>
<dbReference type="NCBIfam" id="TIGR02937">
    <property type="entry name" value="sigma70-ECF"/>
    <property type="match status" value="1"/>
</dbReference>
<dbReference type="CDD" id="cd06171">
    <property type="entry name" value="Sigma70_r4"/>
    <property type="match status" value="1"/>
</dbReference>
<keyword evidence="2" id="KW-0805">Transcription regulation</keyword>
<keyword evidence="5" id="KW-0804">Transcription</keyword>
<dbReference type="GO" id="GO:0006352">
    <property type="term" value="P:DNA-templated transcription initiation"/>
    <property type="evidence" value="ECO:0007669"/>
    <property type="project" value="InterPro"/>
</dbReference>
<evidence type="ECO:0000256" key="5">
    <source>
        <dbReference type="ARBA" id="ARBA00023163"/>
    </source>
</evidence>
<feature type="domain" description="RNA polymerase sigma factor 70 region 4 type 2" evidence="7">
    <location>
        <begin position="173"/>
        <end position="213"/>
    </location>
</feature>
<reference evidence="9" key="1">
    <citation type="submission" date="2016-10" db="EMBL/GenBank/DDBJ databases">
        <authorList>
            <person name="Varghese N."/>
            <person name="Submissions S."/>
        </authorList>
    </citation>
    <scope>NUCLEOTIDE SEQUENCE [LARGE SCALE GENOMIC DNA]</scope>
    <source>
        <strain evidence="9">DSM 25329</strain>
    </source>
</reference>
<evidence type="ECO:0000256" key="1">
    <source>
        <dbReference type="ARBA" id="ARBA00010641"/>
    </source>
</evidence>
<dbReference type="GO" id="GO:0003677">
    <property type="term" value="F:DNA binding"/>
    <property type="evidence" value="ECO:0007669"/>
    <property type="project" value="UniProtKB-KW"/>
</dbReference>
<evidence type="ECO:0000256" key="4">
    <source>
        <dbReference type="ARBA" id="ARBA00023125"/>
    </source>
</evidence>
<dbReference type="Gene3D" id="1.10.1740.10">
    <property type="match status" value="1"/>
</dbReference>
<evidence type="ECO:0000256" key="3">
    <source>
        <dbReference type="ARBA" id="ARBA00023082"/>
    </source>
</evidence>
<dbReference type="Gene3D" id="1.10.10.10">
    <property type="entry name" value="Winged helix-like DNA-binding domain superfamily/Winged helix DNA-binding domain"/>
    <property type="match status" value="1"/>
</dbReference>
<dbReference type="InterPro" id="IPR013324">
    <property type="entry name" value="RNA_pol_sigma_r3/r4-like"/>
</dbReference>
<sequence length="243" mass="28689">MIFQIYFFDSYNSKCQKVTSNFSPNRKGETISTNCSTLTKSNRKMEKVQVSDSELVTLYIRGNEKAFEKLVQRHKSRIYTTIYLIVKDQYVAEDLLQDTFIKAVDTIKGGRYNDEGKFLPWIIRIAHNLAIDYFRRDKRYPNVVFEDGSSVFNTLDFSEDSVESIQIRQETHEQLREMIQRLPDVQKQVLIMRHYEDMSFQEIADATGVSINTALGRMRYALINLRKQFNQRAPQYDKNLYLR</sequence>
<proteinExistence type="inferred from homology"/>
<keyword evidence="4" id="KW-0238">DNA-binding</keyword>
<dbReference type="PANTHER" id="PTHR43133">
    <property type="entry name" value="RNA POLYMERASE ECF-TYPE SIGMA FACTO"/>
    <property type="match status" value="1"/>
</dbReference>
<keyword evidence="3" id="KW-0731">Sigma factor</keyword>
<dbReference type="InterPro" id="IPR036388">
    <property type="entry name" value="WH-like_DNA-bd_sf"/>
</dbReference>
<dbReference type="PANTHER" id="PTHR43133:SF8">
    <property type="entry name" value="RNA POLYMERASE SIGMA FACTOR HI_1459-RELATED"/>
    <property type="match status" value="1"/>
</dbReference>
<evidence type="ECO:0000313" key="8">
    <source>
        <dbReference type="EMBL" id="SDE67309.1"/>
    </source>
</evidence>
<dbReference type="InterPro" id="IPR007627">
    <property type="entry name" value="RNA_pol_sigma70_r2"/>
</dbReference>
<evidence type="ECO:0000313" key="9">
    <source>
        <dbReference type="Proteomes" id="UP000198748"/>
    </source>
</evidence>
<feature type="domain" description="RNA polymerase sigma-70 region 2" evidence="6">
    <location>
        <begin position="70"/>
        <end position="139"/>
    </location>
</feature>
<dbReference type="Proteomes" id="UP000198748">
    <property type="component" value="Unassembled WGS sequence"/>
</dbReference>